<protein>
    <submittedName>
        <fullName evidence="2">Uncharacterized protein</fullName>
    </submittedName>
</protein>
<dbReference type="AlphaFoldDB" id="A0A0C2T5H3"/>
<reference evidence="2 3" key="1">
    <citation type="submission" date="2014-04" db="EMBL/GenBank/DDBJ databases">
        <title>Evolutionary Origins and Diversification of the Mycorrhizal Mutualists.</title>
        <authorList>
            <consortium name="DOE Joint Genome Institute"/>
            <consortium name="Mycorrhizal Genomics Consortium"/>
            <person name="Kohler A."/>
            <person name="Kuo A."/>
            <person name="Nagy L.G."/>
            <person name="Floudas D."/>
            <person name="Copeland A."/>
            <person name="Barry K.W."/>
            <person name="Cichocki N."/>
            <person name="Veneault-Fourrey C."/>
            <person name="LaButti K."/>
            <person name="Lindquist E.A."/>
            <person name="Lipzen A."/>
            <person name="Lundell T."/>
            <person name="Morin E."/>
            <person name="Murat C."/>
            <person name="Riley R."/>
            <person name="Ohm R."/>
            <person name="Sun H."/>
            <person name="Tunlid A."/>
            <person name="Henrissat B."/>
            <person name="Grigoriev I.V."/>
            <person name="Hibbett D.S."/>
            <person name="Martin F."/>
        </authorList>
    </citation>
    <scope>NUCLEOTIDE SEQUENCE [LARGE SCALE GENOMIC DNA]</scope>
    <source>
        <strain evidence="2 3">Koide BX008</strain>
    </source>
</reference>
<proteinExistence type="predicted"/>
<name>A0A0C2T5H3_AMAMK</name>
<dbReference type="HOGENOM" id="CLU_1474801_0_0_1"/>
<dbReference type="Gene3D" id="2.150.10.10">
    <property type="entry name" value="Serralysin-like metalloprotease, C-terminal"/>
    <property type="match status" value="1"/>
</dbReference>
<feature type="region of interest" description="Disordered" evidence="1">
    <location>
        <begin position="133"/>
        <end position="156"/>
    </location>
</feature>
<keyword evidence="3" id="KW-1185">Reference proteome</keyword>
<dbReference type="InParanoid" id="A0A0C2T5H3"/>
<evidence type="ECO:0000313" key="2">
    <source>
        <dbReference type="EMBL" id="KIL71170.1"/>
    </source>
</evidence>
<sequence>MEIQNGHVAFAMQPILIHRHYSIPIKLEKAAKGAYLSLRFIVHQSHVLYLEQSRAVSMTAPPAIVIKARSTCDRSFVNIRRIFSWYIKTWYRASKILSFTSSLFQASDMTNNSISFGDNTNFSGASGVALGANSKTTTNSNNKTVNNTSNNQGKNTYDVKVGTQYGNTNTGDGQQNAGSTYNF</sequence>
<evidence type="ECO:0000313" key="3">
    <source>
        <dbReference type="Proteomes" id="UP000054549"/>
    </source>
</evidence>
<accession>A0A0C2T5H3</accession>
<evidence type="ECO:0000256" key="1">
    <source>
        <dbReference type="SAM" id="MobiDB-lite"/>
    </source>
</evidence>
<gene>
    <name evidence="2" type="ORF">M378DRAFT_154649</name>
</gene>
<dbReference type="EMBL" id="KN818222">
    <property type="protein sequence ID" value="KIL71170.1"/>
    <property type="molecule type" value="Genomic_DNA"/>
</dbReference>
<dbReference type="InterPro" id="IPR011049">
    <property type="entry name" value="Serralysin-like_metalloprot_C"/>
</dbReference>
<feature type="compositionally biased region" description="Low complexity" evidence="1">
    <location>
        <begin position="133"/>
        <end position="151"/>
    </location>
</feature>
<organism evidence="2 3">
    <name type="scientific">Amanita muscaria (strain Koide BX008)</name>
    <dbReference type="NCBI Taxonomy" id="946122"/>
    <lineage>
        <taxon>Eukaryota</taxon>
        <taxon>Fungi</taxon>
        <taxon>Dikarya</taxon>
        <taxon>Basidiomycota</taxon>
        <taxon>Agaricomycotina</taxon>
        <taxon>Agaricomycetes</taxon>
        <taxon>Agaricomycetidae</taxon>
        <taxon>Agaricales</taxon>
        <taxon>Pluteineae</taxon>
        <taxon>Amanitaceae</taxon>
        <taxon>Amanita</taxon>
    </lineage>
</organism>
<dbReference type="Proteomes" id="UP000054549">
    <property type="component" value="Unassembled WGS sequence"/>
</dbReference>